<dbReference type="UniPathway" id="UPA00049">
    <property type="reaction ID" value="UER00059"/>
</dbReference>
<dbReference type="InterPro" id="IPR039557">
    <property type="entry name" value="AHAS_ACT"/>
</dbReference>
<dbReference type="CDD" id="cd04878">
    <property type="entry name" value="ACT_AHAS"/>
    <property type="match status" value="1"/>
</dbReference>
<organism evidence="10 11">
    <name type="scientific">Pseudoscardovia suis</name>
    <dbReference type="NCBI Taxonomy" id="987063"/>
    <lineage>
        <taxon>Bacteria</taxon>
        <taxon>Bacillati</taxon>
        <taxon>Actinomycetota</taxon>
        <taxon>Actinomycetes</taxon>
        <taxon>Bifidobacteriales</taxon>
        <taxon>Bifidobacteriaceae</taxon>
        <taxon>Pseudoscardovia</taxon>
    </lineage>
</organism>
<dbReference type="InterPro" id="IPR054480">
    <property type="entry name" value="AHAS_small-like_ACT"/>
</dbReference>
<sequence>MATYPASQPGAQRHTLSVLVENRPGVLARVSGLFARRSFNIDSLTVSPTERKDISRITVTAHVDQAPLEQIIKQLNKLLHVLKIVELDPTTTVERELVLIKVSANAQNRSDVLELVRMFRAHVVDVNTETLTIESTGSQDKIDALMNLLEHYGVVELVRSGAVAVTRGPKALSEKVIGSEITQR</sequence>
<dbReference type="Gene3D" id="3.30.70.1150">
    <property type="entry name" value="ACT-like. Chain A, domain 2"/>
    <property type="match status" value="1"/>
</dbReference>
<dbReference type="GO" id="GO:0005829">
    <property type="term" value="C:cytosol"/>
    <property type="evidence" value="ECO:0007669"/>
    <property type="project" value="TreeGrafter"/>
</dbReference>
<evidence type="ECO:0000313" key="10">
    <source>
        <dbReference type="EMBL" id="OZG50515.1"/>
    </source>
</evidence>
<dbReference type="Proteomes" id="UP000216454">
    <property type="component" value="Unassembled WGS sequence"/>
</dbReference>
<evidence type="ECO:0000256" key="3">
    <source>
        <dbReference type="ARBA" id="ARBA00006341"/>
    </source>
</evidence>
<dbReference type="PANTHER" id="PTHR30239">
    <property type="entry name" value="ACETOLACTATE SYNTHASE SMALL SUBUNIT"/>
    <property type="match status" value="1"/>
</dbReference>
<dbReference type="UniPathway" id="UPA00047">
    <property type="reaction ID" value="UER00055"/>
</dbReference>
<dbReference type="SUPFAM" id="SSF55021">
    <property type="entry name" value="ACT-like"/>
    <property type="match status" value="2"/>
</dbReference>
<dbReference type="InterPro" id="IPR019455">
    <property type="entry name" value="Acetolactate_synth_ssu_C"/>
</dbReference>
<dbReference type="InterPro" id="IPR045865">
    <property type="entry name" value="ACT-like_dom_sf"/>
</dbReference>
<evidence type="ECO:0000256" key="5">
    <source>
        <dbReference type="ARBA" id="ARBA00022605"/>
    </source>
</evidence>
<dbReference type="RefSeq" id="WP_094691564.1">
    <property type="nucleotide sequence ID" value="NZ_JBQKGU010000016.1"/>
</dbReference>
<keyword evidence="8" id="KW-0808">Transferase</keyword>
<dbReference type="NCBIfam" id="NF008864">
    <property type="entry name" value="PRK11895.1"/>
    <property type="match status" value="1"/>
</dbReference>
<name>A0A261EUL2_9BIFI</name>
<dbReference type="PANTHER" id="PTHR30239:SF0">
    <property type="entry name" value="ACETOLACTATE SYNTHASE SMALL SUBUNIT 1, CHLOROPLASTIC"/>
    <property type="match status" value="1"/>
</dbReference>
<dbReference type="Gene3D" id="3.30.70.260">
    <property type="match status" value="1"/>
</dbReference>
<dbReference type="NCBIfam" id="TIGR00119">
    <property type="entry name" value="acolac_sm"/>
    <property type="match status" value="1"/>
</dbReference>
<dbReference type="PROSITE" id="PS51671">
    <property type="entry name" value="ACT"/>
    <property type="match status" value="1"/>
</dbReference>
<evidence type="ECO:0000313" key="11">
    <source>
        <dbReference type="Proteomes" id="UP000216454"/>
    </source>
</evidence>
<feature type="domain" description="ACT" evidence="9">
    <location>
        <begin position="15"/>
        <end position="89"/>
    </location>
</feature>
<dbReference type="InterPro" id="IPR004789">
    <property type="entry name" value="Acetalactate_synth_ssu"/>
</dbReference>
<dbReference type="GO" id="GO:0009099">
    <property type="term" value="P:L-valine biosynthetic process"/>
    <property type="evidence" value="ECO:0007669"/>
    <property type="project" value="UniProtKB-UniRule"/>
</dbReference>
<dbReference type="Pfam" id="PF10369">
    <property type="entry name" value="ALS_ss_C"/>
    <property type="match status" value="1"/>
</dbReference>
<comment type="caution">
    <text evidence="10">The sequence shown here is derived from an EMBL/GenBank/DDBJ whole genome shotgun (WGS) entry which is preliminary data.</text>
</comment>
<dbReference type="OrthoDB" id="9787365at2"/>
<accession>A0A261EUL2</accession>
<reference evidence="10 11" key="1">
    <citation type="journal article" date="2017" name="BMC Genomics">
        <title>Comparative genomic and phylogenomic analyses of the Bifidobacteriaceae family.</title>
        <authorList>
            <person name="Lugli G.A."/>
            <person name="Milani C."/>
            <person name="Turroni F."/>
            <person name="Duranti S."/>
            <person name="Mancabelli L."/>
            <person name="Mangifesta M."/>
            <person name="Ferrario C."/>
            <person name="Modesto M."/>
            <person name="Mattarelli P."/>
            <person name="Jiri K."/>
            <person name="van Sinderen D."/>
            <person name="Ventura M."/>
        </authorList>
    </citation>
    <scope>NUCLEOTIDE SEQUENCE [LARGE SCALE GENOMIC DNA]</scope>
    <source>
        <strain evidence="10 11">DSM 24744</strain>
    </source>
</reference>
<protein>
    <recommendedName>
        <fullName evidence="8">Acetolactate synthase small subunit</fullName>
        <shortName evidence="8">AHAS</shortName>
        <shortName evidence="8">ALS</shortName>
        <ecNumber evidence="8">2.2.1.6</ecNumber>
    </recommendedName>
    <alternativeName>
        <fullName evidence="8">Acetohydroxy-acid synthase small subunit</fullName>
    </alternativeName>
</protein>
<dbReference type="GO" id="GO:0003984">
    <property type="term" value="F:acetolactate synthase activity"/>
    <property type="evidence" value="ECO:0007669"/>
    <property type="project" value="UniProtKB-UniRule"/>
</dbReference>
<comment type="pathway">
    <text evidence="1 8">Amino-acid biosynthesis; L-isoleucine biosynthesis; L-isoleucine from 2-oxobutanoate: step 1/4.</text>
</comment>
<comment type="function">
    <text evidence="8">Catalyzes the conversion of 2 pyruvate molecules into acetolactate in the first common step of the biosynthetic pathway of the branched-amino acids such as leucine, isoleucine, and valine.</text>
</comment>
<comment type="catalytic activity">
    <reaction evidence="7 8">
        <text>2 pyruvate + H(+) = (2S)-2-acetolactate + CO2</text>
        <dbReference type="Rhea" id="RHEA:25249"/>
        <dbReference type="ChEBI" id="CHEBI:15361"/>
        <dbReference type="ChEBI" id="CHEBI:15378"/>
        <dbReference type="ChEBI" id="CHEBI:16526"/>
        <dbReference type="ChEBI" id="CHEBI:58476"/>
        <dbReference type="EC" id="2.2.1.6"/>
    </reaction>
</comment>
<evidence type="ECO:0000256" key="4">
    <source>
        <dbReference type="ARBA" id="ARBA00011744"/>
    </source>
</evidence>
<dbReference type="EC" id="2.2.1.6" evidence="8"/>
<comment type="subunit">
    <text evidence="4 8">Dimer of large and small chains.</text>
</comment>
<dbReference type="GO" id="GO:0009097">
    <property type="term" value="P:isoleucine biosynthetic process"/>
    <property type="evidence" value="ECO:0007669"/>
    <property type="project" value="UniProtKB-UniRule"/>
</dbReference>
<dbReference type="FunFam" id="3.30.70.260:FF:000001">
    <property type="entry name" value="Acetolactate synthase, small subunit"/>
    <property type="match status" value="1"/>
</dbReference>
<evidence type="ECO:0000259" key="9">
    <source>
        <dbReference type="PROSITE" id="PS51671"/>
    </source>
</evidence>
<evidence type="ECO:0000256" key="6">
    <source>
        <dbReference type="ARBA" id="ARBA00023304"/>
    </source>
</evidence>
<comment type="pathway">
    <text evidence="2 8">Amino-acid biosynthesis; L-valine biosynthesis; L-valine from pyruvate: step 1/4.</text>
</comment>
<evidence type="ECO:0000256" key="2">
    <source>
        <dbReference type="ARBA" id="ARBA00005025"/>
    </source>
</evidence>
<proteinExistence type="inferred from homology"/>
<dbReference type="Pfam" id="PF22629">
    <property type="entry name" value="ACT_AHAS_ss"/>
    <property type="match status" value="1"/>
</dbReference>
<keyword evidence="5 8" id="KW-0028">Amino-acid biosynthesis</keyword>
<keyword evidence="11" id="KW-1185">Reference proteome</keyword>
<dbReference type="AlphaFoldDB" id="A0A261EUL2"/>
<gene>
    <name evidence="10" type="ORF">PSSU_1227</name>
</gene>
<comment type="similarity">
    <text evidence="3 8">Belongs to the acetolactate synthase small subunit family.</text>
</comment>
<evidence type="ECO:0000256" key="7">
    <source>
        <dbReference type="ARBA" id="ARBA00048670"/>
    </source>
</evidence>
<dbReference type="FunFam" id="3.30.70.1150:FF:000001">
    <property type="entry name" value="Acetolactate synthase small subunit"/>
    <property type="match status" value="1"/>
</dbReference>
<evidence type="ECO:0000256" key="8">
    <source>
        <dbReference type="RuleBase" id="RU368092"/>
    </source>
</evidence>
<dbReference type="GO" id="GO:1990610">
    <property type="term" value="F:acetolactate synthase regulator activity"/>
    <property type="evidence" value="ECO:0007669"/>
    <property type="project" value="UniProtKB-UniRule"/>
</dbReference>
<evidence type="ECO:0000256" key="1">
    <source>
        <dbReference type="ARBA" id="ARBA00004974"/>
    </source>
</evidence>
<dbReference type="EMBL" id="MWWQ01000013">
    <property type="protein sequence ID" value="OZG50515.1"/>
    <property type="molecule type" value="Genomic_DNA"/>
</dbReference>
<dbReference type="InterPro" id="IPR002912">
    <property type="entry name" value="ACT_dom"/>
</dbReference>
<keyword evidence="6 8" id="KW-0100">Branched-chain amino acid biosynthesis</keyword>
<dbReference type="InterPro" id="IPR027271">
    <property type="entry name" value="Acetolactate_synth/TF_NikR_C"/>
</dbReference>